<dbReference type="GO" id="GO:0032389">
    <property type="term" value="C:MutLalpha complex"/>
    <property type="evidence" value="ECO:0007669"/>
    <property type="project" value="TreeGrafter"/>
</dbReference>
<dbReference type="InterPro" id="IPR032189">
    <property type="entry name" value="Mlh1_C"/>
</dbReference>
<reference evidence="3" key="1">
    <citation type="submission" date="2025-08" db="UniProtKB">
        <authorList>
            <consortium name="RefSeq"/>
        </authorList>
    </citation>
    <scope>IDENTIFICATION</scope>
    <source>
        <tissue evidence="3">Whole sample</tissue>
    </source>
</reference>
<gene>
    <name evidence="3" type="primary">LOC111114238</name>
</gene>
<dbReference type="OrthoDB" id="10263226at2759"/>
<dbReference type="GeneID" id="111114238"/>
<dbReference type="GO" id="GO:0016887">
    <property type="term" value="F:ATP hydrolysis activity"/>
    <property type="evidence" value="ECO:0007669"/>
    <property type="project" value="InterPro"/>
</dbReference>
<feature type="domain" description="DNA mismatch repair protein Mlh1 C-terminal" evidence="1">
    <location>
        <begin position="35"/>
        <end position="150"/>
    </location>
</feature>
<protein>
    <submittedName>
        <fullName evidence="3">DNA mismatch repair protein Mlh1-like</fullName>
    </submittedName>
</protein>
<dbReference type="GO" id="GO:0140664">
    <property type="term" value="F:ATP-dependent DNA damage sensor activity"/>
    <property type="evidence" value="ECO:0007669"/>
    <property type="project" value="InterPro"/>
</dbReference>
<evidence type="ECO:0000259" key="1">
    <source>
        <dbReference type="Pfam" id="PF16413"/>
    </source>
</evidence>
<dbReference type="RefSeq" id="XP_022308230.1">
    <property type="nucleotide sequence ID" value="XM_022452522.1"/>
</dbReference>
<evidence type="ECO:0000313" key="2">
    <source>
        <dbReference type="Proteomes" id="UP000694844"/>
    </source>
</evidence>
<keyword evidence="2" id="KW-1185">Reference proteome</keyword>
<accession>A0A8B8BY45</accession>
<dbReference type="InterPro" id="IPR038973">
    <property type="entry name" value="MutL/Mlh/Pms-like"/>
</dbReference>
<proteinExistence type="predicted"/>
<dbReference type="Pfam" id="PF16413">
    <property type="entry name" value="Mlh1_C"/>
    <property type="match status" value="1"/>
</dbReference>
<dbReference type="Proteomes" id="UP000694844">
    <property type="component" value="Chromosome 9"/>
</dbReference>
<sequence>MEDAQPHPVVCPGVPGGHGVVVRLRHQGEVSTAPEPAPIHDLAMLALDLEESGWSEAGGPKDDLAKYIVDFLKSKAETLSDYFSMEIDQEGNLCTLPLLLEHYTPNMEGLPMFVLRLATEVNWDEEKNCFHTFCKETSEFYSFKNSMFPDASDSTEGSQVVTATSLW</sequence>
<dbReference type="AlphaFoldDB" id="A0A8B8BY45"/>
<organism evidence="2 3">
    <name type="scientific">Crassostrea virginica</name>
    <name type="common">Eastern oyster</name>
    <dbReference type="NCBI Taxonomy" id="6565"/>
    <lineage>
        <taxon>Eukaryota</taxon>
        <taxon>Metazoa</taxon>
        <taxon>Spiralia</taxon>
        <taxon>Lophotrochozoa</taxon>
        <taxon>Mollusca</taxon>
        <taxon>Bivalvia</taxon>
        <taxon>Autobranchia</taxon>
        <taxon>Pteriomorphia</taxon>
        <taxon>Ostreida</taxon>
        <taxon>Ostreoidea</taxon>
        <taxon>Ostreidae</taxon>
        <taxon>Crassostrea</taxon>
    </lineage>
</organism>
<evidence type="ECO:0000313" key="3">
    <source>
        <dbReference type="RefSeq" id="XP_022308230.1"/>
    </source>
</evidence>
<name>A0A8B8BY45_CRAVI</name>
<dbReference type="PANTHER" id="PTHR10073:SF12">
    <property type="entry name" value="DNA MISMATCH REPAIR PROTEIN MLH1"/>
    <property type="match status" value="1"/>
</dbReference>
<dbReference type="KEGG" id="cvn:111114238"/>
<dbReference type="GO" id="GO:0006298">
    <property type="term" value="P:mismatch repair"/>
    <property type="evidence" value="ECO:0007669"/>
    <property type="project" value="InterPro"/>
</dbReference>
<dbReference type="PANTHER" id="PTHR10073">
    <property type="entry name" value="DNA MISMATCH REPAIR PROTEIN MLH, PMS, MUTL"/>
    <property type="match status" value="1"/>
</dbReference>